<comment type="caution">
    <text evidence="1">The sequence shown here is derived from an EMBL/GenBank/DDBJ whole genome shotgun (WGS) entry which is preliminary data.</text>
</comment>
<name>A0ABV4SZQ2_9ACTN</name>
<sequence length="42" mass="4746">MPLTLDYCHTRLAFGEDREWIREQLTTACAEFGTTVADGPDD</sequence>
<proteinExistence type="predicted"/>
<dbReference type="EMBL" id="JBGOSP010000043">
    <property type="protein sequence ID" value="MFA3842714.1"/>
    <property type="molecule type" value="Genomic_DNA"/>
</dbReference>
<organism evidence="1 2">
    <name type="scientific">Streptomyces aureus</name>
    <dbReference type="NCBI Taxonomy" id="193461"/>
    <lineage>
        <taxon>Bacteria</taxon>
        <taxon>Bacillati</taxon>
        <taxon>Actinomycetota</taxon>
        <taxon>Actinomycetes</taxon>
        <taxon>Kitasatosporales</taxon>
        <taxon>Streptomycetaceae</taxon>
        <taxon>Streptomyces</taxon>
    </lineage>
</organism>
<keyword evidence="2" id="KW-1185">Reference proteome</keyword>
<evidence type="ECO:0000313" key="2">
    <source>
        <dbReference type="Proteomes" id="UP001571476"/>
    </source>
</evidence>
<protein>
    <submittedName>
        <fullName evidence="1">Uncharacterized protein</fullName>
    </submittedName>
</protein>
<dbReference type="RefSeq" id="WP_372566631.1">
    <property type="nucleotide sequence ID" value="NZ_JBGOSP010000043.1"/>
</dbReference>
<gene>
    <name evidence="1" type="ORF">ACEG43_42300</name>
</gene>
<evidence type="ECO:0000313" key="1">
    <source>
        <dbReference type="EMBL" id="MFA3842714.1"/>
    </source>
</evidence>
<accession>A0ABV4SZQ2</accession>
<reference evidence="1 2" key="1">
    <citation type="submission" date="2024-08" db="EMBL/GenBank/DDBJ databases">
        <title>Genome sequence of Streptomyces aureus CACIA-1.46HGO.</title>
        <authorList>
            <person name="Evangelista-Martinez Z."/>
        </authorList>
    </citation>
    <scope>NUCLEOTIDE SEQUENCE [LARGE SCALE GENOMIC DNA]</scope>
    <source>
        <strain evidence="1 2">CACIA-1.46HGO</strain>
    </source>
</reference>
<dbReference type="Proteomes" id="UP001571476">
    <property type="component" value="Unassembled WGS sequence"/>
</dbReference>